<feature type="binding site" evidence="10">
    <location>
        <position position="298"/>
    </location>
    <ligand>
        <name>UDP-N-acetyl-alpha-D-glucosamine</name>
        <dbReference type="ChEBI" id="CHEBI:57705"/>
    </ligand>
</feature>
<evidence type="ECO:0000256" key="8">
    <source>
        <dbReference type="ARBA" id="ARBA00023306"/>
    </source>
</evidence>
<dbReference type="GO" id="GO:0051301">
    <property type="term" value="P:cell division"/>
    <property type="evidence" value="ECO:0007669"/>
    <property type="project" value="UniProtKB-KW"/>
</dbReference>
<dbReference type="GO" id="GO:0008360">
    <property type="term" value="P:regulation of cell shape"/>
    <property type="evidence" value="ECO:0007669"/>
    <property type="project" value="UniProtKB-KW"/>
</dbReference>
<dbReference type="AlphaFoldDB" id="A0A1H8E9N1"/>
<keyword evidence="14" id="KW-1185">Reference proteome</keyword>
<dbReference type="PANTHER" id="PTHR21015">
    <property type="entry name" value="UDP-N-ACETYLGLUCOSAMINE--N-ACETYLMURAMYL-(PENTAPEPTIDE) PYROPHOSPHORYL-UNDECAPRENOL N-ACETYLGLUCOSAMINE TRANSFERASE 1"/>
    <property type="match status" value="1"/>
</dbReference>
<evidence type="ECO:0000259" key="11">
    <source>
        <dbReference type="Pfam" id="PF03033"/>
    </source>
</evidence>
<proteinExistence type="inferred from homology"/>
<dbReference type="SUPFAM" id="SSF53756">
    <property type="entry name" value="UDP-Glycosyltransferase/glycogen phosphorylase"/>
    <property type="match status" value="1"/>
</dbReference>
<comment type="subcellular location">
    <subcellularLocation>
        <location evidence="10">Cell membrane</location>
        <topology evidence="10">Peripheral membrane protein</topology>
        <orientation evidence="10">Cytoplasmic side</orientation>
    </subcellularLocation>
</comment>
<keyword evidence="8 10" id="KW-0131">Cell cycle</keyword>
<keyword evidence="2 10" id="KW-0132">Cell division</keyword>
<evidence type="ECO:0000313" key="13">
    <source>
        <dbReference type="EMBL" id="SEN16229.1"/>
    </source>
</evidence>
<dbReference type="CDD" id="cd03785">
    <property type="entry name" value="GT28_MurG"/>
    <property type="match status" value="1"/>
</dbReference>
<feature type="domain" description="Glycosyl transferase family 28 C-terminal" evidence="12">
    <location>
        <begin position="191"/>
        <end position="356"/>
    </location>
</feature>
<evidence type="ECO:0000256" key="5">
    <source>
        <dbReference type="ARBA" id="ARBA00022960"/>
    </source>
</evidence>
<keyword evidence="9 10" id="KW-0961">Cell wall biogenesis/degradation</keyword>
<accession>A0A1H8E9N1</accession>
<feature type="binding site" evidence="10">
    <location>
        <position position="198"/>
    </location>
    <ligand>
        <name>UDP-N-acetyl-alpha-D-glucosamine</name>
        <dbReference type="ChEBI" id="CHEBI:57705"/>
    </ligand>
</feature>
<feature type="binding site" evidence="10">
    <location>
        <position position="124"/>
    </location>
    <ligand>
        <name>UDP-N-acetyl-alpha-D-glucosamine</name>
        <dbReference type="ChEBI" id="CHEBI:57705"/>
    </ligand>
</feature>
<dbReference type="UniPathway" id="UPA00219"/>
<keyword evidence="3 10" id="KW-0328">Glycosyltransferase</keyword>
<dbReference type="GO" id="GO:0050511">
    <property type="term" value="F:undecaprenyldiphospho-muramoylpentapeptide beta-N-acetylglucosaminyltransferase activity"/>
    <property type="evidence" value="ECO:0007669"/>
    <property type="project" value="UniProtKB-UniRule"/>
</dbReference>
<sequence>MKVILSGGGTGGHVYPAIAIANKIKEKNPDAEILFVGTREGIESEIVPKYGYNIEFIKVKGFKRKIDFENVKRVVMFLKSLKSSKKIIKKFEPDLVIGTGGYVSGSVVLQASKMGIKSCIHEQNSFPGITNKMLSKNVDFVMTSFEDSHKRFPEAAAKKLYLTGNPVRDEILKADRKSSREKLAIPEDKKMLLVAGGSGGSEEINDALALALPEMIEKDFAFTISTGKTYYEKFVKQYGNLNFKEYQRVVPYLDAMAENLAAADLVIGSAGAISMAEMTAVGIPAIIVPKAYTAENHQEYNAKSLESAGGGVCITEKELSPQKLESTIFDLLCDEEKLRKMSQCSKEFGKRDAIDLIYDKIMQECF</sequence>
<evidence type="ECO:0000259" key="12">
    <source>
        <dbReference type="Pfam" id="PF04101"/>
    </source>
</evidence>
<keyword evidence="7 10" id="KW-0472">Membrane</keyword>
<dbReference type="GO" id="GO:0071555">
    <property type="term" value="P:cell wall organization"/>
    <property type="evidence" value="ECO:0007669"/>
    <property type="project" value="UniProtKB-KW"/>
</dbReference>
<comment type="function">
    <text evidence="10">Cell wall formation. Catalyzes the transfer of a GlcNAc subunit on undecaprenyl-pyrophosphoryl-MurNAc-pentapeptide (lipid intermediate I) to form undecaprenyl-pyrophosphoryl-MurNAc-(pentapeptide)GlcNAc (lipid intermediate II).</text>
</comment>
<dbReference type="Proteomes" id="UP000199512">
    <property type="component" value="Unassembled WGS sequence"/>
</dbReference>
<dbReference type="GO" id="GO:0051991">
    <property type="term" value="F:UDP-N-acetyl-D-glucosamine:N-acetylmuramoyl-L-alanyl-D-glutamyl-meso-2,6-diaminopimelyl-D-alanyl-D-alanine-diphosphoundecaprenol 4-beta-N-acetylglucosaminlytransferase activity"/>
    <property type="evidence" value="ECO:0007669"/>
    <property type="project" value="RHEA"/>
</dbReference>
<dbReference type="HAMAP" id="MF_00033">
    <property type="entry name" value="MurG"/>
    <property type="match status" value="1"/>
</dbReference>
<evidence type="ECO:0000256" key="6">
    <source>
        <dbReference type="ARBA" id="ARBA00022984"/>
    </source>
</evidence>
<keyword evidence="1 10" id="KW-1003">Cell membrane</keyword>
<comment type="caution">
    <text evidence="10">Lacks conserved residue(s) required for the propagation of feature annotation.</text>
</comment>
<protein>
    <recommendedName>
        <fullName evidence="10">UDP-N-acetylglucosamine--N-acetylmuramyl-(pentapeptide) pyrophosphoryl-undecaprenol N-acetylglucosamine transferase</fullName>
        <ecNumber evidence="10">2.4.1.227</ecNumber>
    </recommendedName>
    <alternativeName>
        <fullName evidence="10">Undecaprenyl-PP-MurNAc-pentapeptide-UDPGlcNAc GlcNAc transferase</fullName>
    </alternativeName>
</protein>
<evidence type="ECO:0000256" key="1">
    <source>
        <dbReference type="ARBA" id="ARBA00022475"/>
    </source>
</evidence>
<feature type="binding site" evidence="10">
    <location>
        <position position="168"/>
    </location>
    <ligand>
        <name>UDP-N-acetyl-alpha-D-glucosamine</name>
        <dbReference type="ChEBI" id="CHEBI:57705"/>
    </ligand>
</feature>
<keyword evidence="6 10" id="KW-0573">Peptidoglycan synthesis</keyword>
<dbReference type="GO" id="GO:0009252">
    <property type="term" value="P:peptidoglycan biosynthetic process"/>
    <property type="evidence" value="ECO:0007669"/>
    <property type="project" value="UniProtKB-UniRule"/>
</dbReference>
<evidence type="ECO:0000256" key="7">
    <source>
        <dbReference type="ARBA" id="ARBA00023136"/>
    </source>
</evidence>
<dbReference type="Pfam" id="PF04101">
    <property type="entry name" value="Glyco_tran_28_C"/>
    <property type="match status" value="1"/>
</dbReference>
<dbReference type="EMBL" id="FODF01000001">
    <property type="protein sequence ID" value="SEN16229.1"/>
    <property type="molecule type" value="Genomic_DNA"/>
</dbReference>
<dbReference type="InterPro" id="IPR006009">
    <property type="entry name" value="GlcNAc_MurG"/>
</dbReference>
<evidence type="ECO:0000256" key="10">
    <source>
        <dbReference type="HAMAP-Rule" id="MF_00033"/>
    </source>
</evidence>
<feature type="binding site" evidence="10">
    <location>
        <begin position="10"/>
        <end position="12"/>
    </location>
    <ligand>
        <name>UDP-N-acetyl-alpha-D-glucosamine</name>
        <dbReference type="ChEBI" id="CHEBI:57705"/>
    </ligand>
</feature>
<dbReference type="RefSeq" id="WP_091972906.1">
    <property type="nucleotide sequence ID" value="NZ_FODF01000001.1"/>
</dbReference>
<dbReference type="EC" id="2.4.1.227" evidence="10"/>
<gene>
    <name evidence="10" type="primary">murG</name>
    <name evidence="13" type="ORF">SAMN05216454_10146</name>
</gene>
<dbReference type="Gene3D" id="3.40.50.2000">
    <property type="entry name" value="Glycogen Phosphorylase B"/>
    <property type="match status" value="2"/>
</dbReference>
<keyword evidence="5 10" id="KW-0133">Cell shape</keyword>
<dbReference type="NCBIfam" id="TIGR01133">
    <property type="entry name" value="murG"/>
    <property type="match status" value="1"/>
</dbReference>
<comment type="pathway">
    <text evidence="10">Cell wall biogenesis; peptidoglycan biosynthesis.</text>
</comment>
<reference evidence="13 14" key="1">
    <citation type="submission" date="2016-10" db="EMBL/GenBank/DDBJ databases">
        <authorList>
            <person name="de Groot N.N."/>
        </authorList>
    </citation>
    <scope>NUCLEOTIDE SEQUENCE [LARGE SCALE GENOMIC DNA]</scope>
    <source>
        <strain evidence="13 14">Calf135</strain>
    </source>
</reference>
<evidence type="ECO:0000256" key="9">
    <source>
        <dbReference type="ARBA" id="ARBA00023316"/>
    </source>
</evidence>
<feature type="domain" description="Glycosyltransferase family 28 N-terminal" evidence="11">
    <location>
        <begin position="3"/>
        <end position="141"/>
    </location>
</feature>
<organism evidence="13 14">
    <name type="scientific">Peptostreptococcus russellii</name>
    <dbReference type="NCBI Taxonomy" id="215200"/>
    <lineage>
        <taxon>Bacteria</taxon>
        <taxon>Bacillati</taxon>
        <taxon>Bacillota</taxon>
        <taxon>Clostridia</taxon>
        <taxon>Peptostreptococcales</taxon>
        <taxon>Peptostreptococcaceae</taxon>
        <taxon>Peptostreptococcus</taxon>
    </lineage>
</organism>
<dbReference type="OrthoDB" id="9808936at2"/>
<dbReference type="PANTHER" id="PTHR21015:SF22">
    <property type="entry name" value="GLYCOSYLTRANSFERASE"/>
    <property type="match status" value="1"/>
</dbReference>
<dbReference type="InterPro" id="IPR007235">
    <property type="entry name" value="Glyco_trans_28_C"/>
</dbReference>
<evidence type="ECO:0000256" key="4">
    <source>
        <dbReference type="ARBA" id="ARBA00022679"/>
    </source>
</evidence>
<evidence type="ECO:0000256" key="3">
    <source>
        <dbReference type="ARBA" id="ARBA00022676"/>
    </source>
</evidence>
<keyword evidence="4 10" id="KW-0808">Transferase</keyword>
<comment type="similarity">
    <text evidence="10">Belongs to the glycosyltransferase 28 family. MurG subfamily.</text>
</comment>
<dbReference type="STRING" id="215200.SAMN05216454_10146"/>
<name>A0A1H8E9N1_9FIRM</name>
<comment type="catalytic activity">
    <reaction evidence="10">
        <text>di-trans,octa-cis-undecaprenyl diphospho-N-acetyl-alpha-D-muramoyl-L-alanyl-D-glutamyl-meso-2,6-diaminopimeloyl-D-alanyl-D-alanine + UDP-N-acetyl-alpha-D-glucosamine = di-trans,octa-cis-undecaprenyl diphospho-[N-acetyl-alpha-D-glucosaminyl-(1-&gt;4)]-N-acetyl-alpha-D-muramoyl-L-alanyl-D-glutamyl-meso-2,6-diaminopimeloyl-D-alanyl-D-alanine + UDP + H(+)</text>
        <dbReference type="Rhea" id="RHEA:31227"/>
        <dbReference type="ChEBI" id="CHEBI:15378"/>
        <dbReference type="ChEBI" id="CHEBI:57705"/>
        <dbReference type="ChEBI" id="CHEBI:58223"/>
        <dbReference type="ChEBI" id="CHEBI:61387"/>
        <dbReference type="ChEBI" id="CHEBI:61388"/>
        <dbReference type="EC" id="2.4.1.227"/>
    </reaction>
</comment>
<dbReference type="GO" id="GO:0005975">
    <property type="term" value="P:carbohydrate metabolic process"/>
    <property type="evidence" value="ECO:0007669"/>
    <property type="project" value="InterPro"/>
</dbReference>
<dbReference type="GO" id="GO:0005886">
    <property type="term" value="C:plasma membrane"/>
    <property type="evidence" value="ECO:0007669"/>
    <property type="project" value="UniProtKB-SubCell"/>
</dbReference>
<evidence type="ECO:0000256" key="2">
    <source>
        <dbReference type="ARBA" id="ARBA00022618"/>
    </source>
</evidence>
<evidence type="ECO:0000313" key="14">
    <source>
        <dbReference type="Proteomes" id="UP000199512"/>
    </source>
</evidence>
<dbReference type="InterPro" id="IPR004276">
    <property type="entry name" value="GlycoTrans_28_N"/>
</dbReference>
<dbReference type="Pfam" id="PF03033">
    <property type="entry name" value="Glyco_transf_28"/>
    <property type="match status" value="1"/>
</dbReference>